<accession>A0A8T2V3E3</accession>
<dbReference type="PIRSF" id="PIRSF002144">
    <property type="entry name" value="Ribosomal_S19"/>
    <property type="match status" value="1"/>
</dbReference>
<dbReference type="PANTHER" id="PTHR11880:SF2">
    <property type="entry name" value="SMALL RIBOSOMAL SUBUNIT PROTEIN US19"/>
    <property type="match status" value="1"/>
</dbReference>
<evidence type="ECO:0000313" key="5">
    <source>
        <dbReference type="Proteomes" id="UP000825935"/>
    </source>
</evidence>
<reference evidence="4" key="1">
    <citation type="submission" date="2021-08" db="EMBL/GenBank/DDBJ databases">
        <title>WGS assembly of Ceratopteris richardii.</title>
        <authorList>
            <person name="Marchant D.B."/>
            <person name="Chen G."/>
            <person name="Jenkins J."/>
            <person name="Shu S."/>
            <person name="Leebens-Mack J."/>
            <person name="Grimwood J."/>
            <person name="Schmutz J."/>
            <person name="Soltis P."/>
            <person name="Soltis D."/>
            <person name="Chen Z.-H."/>
        </authorList>
    </citation>
    <scope>NUCLEOTIDE SEQUENCE</scope>
    <source>
        <strain evidence="4">Whitten #5841</strain>
        <tissue evidence="4">Leaf</tissue>
    </source>
</reference>
<dbReference type="AlphaFoldDB" id="A0A8T2V3E3"/>
<dbReference type="InterPro" id="IPR002222">
    <property type="entry name" value="Ribosomal_uS19"/>
</dbReference>
<dbReference type="GO" id="GO:0006412">
    <property type="term" value="P:translation"/>
    <property type="evidence" value="ECO:0007669"/>
    <property type="project" value="InterPro"/>
</dbReference>
<dbReference type="OMA" id="RAMIILP"/>
<keyword evidence="3" id="KW-0687">Ribonucleoprotein</keyword>
<proteinExistence type="inferred from homology"/>
<dbReference type="OrthoDB" id="1843218at2759"/>
<evidence type="ECO:0000256" key="1">
    <source>
        <dbReference type="ARBA" id="ARBA00007345"/>
    </source>
</evidence>
<dbReference type="Pfam" id="PF00203">
    <property type="entry name" value="Ribosomal_S19"/>
    <property type="match status" value="1"/>
</dbReference>
<evidence type="ECO:0000256" key="2">
    <source>
        <dbReference type="ARBA" id="ARBA00022980"/>
    </source>
</evidence>
<sequence>MQPKKRIFKNFSFEGIEIDALLDMTADKLVKLFHACTQCRSQRLLKKRPMALIKKLLNGKREAPAGEKPEPVCTHLSSIITLPEMIGNNKYYWHLQWETFNQVQIKLGVIGYYLGKFSISYTPVKHGRPDIGATHPSHFVPVK</sequence>
<dbReference type="GO" id="GO:0022627">
    <property type="term" value="C:cytosolic small ribosomal subunit"/>
    <property type="evidence" value="ECO:0007669"/>
    <property type="project" value="TreeGrafter"/>
</dbReference>
<evidence type="ECO:0008006" key="6">
    <source>
        <dbReference type="Google" id="ProtNLM"/>
    </source>
</evidence>
<dbReference type="Proteomes" id="UP000825935">
    <property type="component" value="Chromosome 4"/>
</dbReference>
<dbReference type="InterPro" id="IPR023575">
    <property type="entry name" value="Ribosomal_uS19_SF"/>
</dbReference>
<comment type="similarity">
    <text evidence="1">Belongs to the universal ribosomal protein uS19 family.</text>
</comment>
<organism evidence="4 5">
    <name type="scientific">Ceratopteris richardii</name>
    <name type="common">Triangle waterfern</name>
    <dbReference type="NCBI Taxonomy" id="49495"/>
    <lineage>
        <taxon>Eukaryota</taxon>
        <taxon>Viridiplantae</taxon>
        <taxon>Streptophyta</taxon>
        <taxon>Embryophyta</taxon>
        <taxon>Tracheophyta</taxon>
        <taxon>Polypodiopsida</taxon>
        <taxon>Polypodiidae</taxon>
        <taxon>Polypodiales</taxon>
        <taxon>Pteridineae</taxon>
        <taxon>Pteridaceae</taxon>
        <taxon>Parkerioideae</taxon>
        <taxon>Ceratopteris</taxon>
    </lineage>
</organism>
<evidence type="ECO:0000256" key="3">
    <source>
        <dbReference type="ARBA" id="ARBA00023274"/>
    </source>
</evidence>
<evidence type="ECO:0000313" key="4">
    <source>
        <dbReference type="EMBL" id="KAH7440334.1"/>
    </source>
</evidence>
<dbReference type="GO" id="GO:0003735">
    <property type="term" value="F:structural constituent of ribosome"/>
    <property type="evidence" value="ECO:0007669"/>
    <property type="project" value="InterPro"/>
</dbReference>
<dbReference type="EMBL" id="CM035409">
    <property type="protein sequence ID" value="KAH7440334.1"/>
    <property type="molecule type" value="Genomic_DNA"/>
</dbReference>
<keyword evidence="5" id="KW-1185">Reference proteome</keyword>
<comment type="caution">
    <text evidence="4">The sequence shown here is derived from an EMBL/GenBank/DDBJ whole genome shotgun (WGS) entry which is preliminary data.</text>
</comment>
<dbReference type="Gene3D" id="3.30.860.10">
    <property type="entry name" value="30s Ribosomal Protein S19, Chain A"/>
    <property type="match status" value="1"/>
</dbReference>
<dbReference type="SUPFAM" id="SSF54570">
    <property type="entry name" value="Ribosomal protein S19"/>
    <property type="match status" value="1"/>
</dbReference>
<gene>
    <name evidence="4" type="ORF">KP509_04G102500</name>
</gene>
<keyword evidence="2" id="KW-0689">Ribosomal protein</keyword>
<protein>
    <recommendedName>
        <fullName evidence="6">40S ribosomal protein S15</fullName>
    </recommendedName>
</protein>
<dbReference type="PANTHER" id="PTHR11880">
    <property type="entry name" value="RIBOSOMAL PROTEIN S19P FAMILY MEMBER"/>
    <property type="match status" value="1"/>
</dbReference>
<dbReference type="GO" id="GO:0000028">
    <property type="term" value="P:ribosomal small subunit assembly"/>
    <property type="evidence" value="ECO:0007669"/>
    <property type="project" value="TreeGrafter"/>
</dbReference>
<name>A0A8T2V3E3_CERRI</name>